<feature type="transmembrane region" description="Helical" evidence="4">
    <location>
        <begin position="7"/>
        <end position="27"/>
    </location>
</feature>
<protein>
    <recommendedName>
        <fullName evidence="5">Intradiol ring-cleavage dioxygenases domain-containing protein</fullName>
    </recommendedName>
</protein>
<sequence>MNAKTGLGIGVTIIATVIGIIFVLGFIQEQELQSYQCRPTPDNPQGPYYIAGAPFKEIFGESLEGERFHLTGKVLNQDCQPISGAVLDFWHTDSFGNYDHEGYTLRGRIQTNQNGEYFLDTVFPEKYGEFGLMRPRHIHLKVHVTDEPTLTTQLYFENDSDRDIFVKDELILKLSEGDGLKKSSFDFVIKTKG</sequence>
<keyword evidence="4" id="KW-0472">Membrane</keyword>
<proteinExistence type="inferred from homology"/>
<dbReference type="AlphaFoldDB" id="A0A0F9HS64"/>
<evidence type="ECO:0000256" key="4">
    <source>
        <dbReference type="SAM" id="Phobius"/>
    </source>
</evidence>
<dbReference type="GO" id="GO:0016702">
    <property type="term" value="F:oxidoreductase activity, acting on single donors with incorporation of molecular oxygen, incorporation of two atoms of oxygen"/>
    <property type="evidence" value="ECO:0007669"/>
    <property type="project" value="InterPro"/>
</dbReference>
<organism evidence="6">
    <name type="scientific">marine sediment metagenome</name>
    <dbReference type="NCBI Taxonomy" id="412755"/>
    <lineage>
        <taxon>unclassified sequences</taxon>
        <taxon>metagenomes</taxon>
        <taxon>ecological metagenomes</taxon>
    </lineage>
</organism>
<gene>
    <name evidence="6" type="ORF">LCGC14_1747690</name>
</gene>
<dbReference type="PANTHER" id="PTHR33711">
    <property type="entry name" value="DIOXYGENASE, PUTATIVE (AFU_ORTHOLOGUE AFUA_2G02910)-RELATED"/>
    <property type="match status" value="1"/>
</dbReference>
<dbReference type="GO" id="GO:0008199">
    <property type="term" value="F:ferric iron binding"/>
    <property type="evidence" value="ECO:0007669"/>
    <property type="project" value="InterPro"/>
</dbReference>
<accession>A0A0F9HS64</accession>
<dbReference type="EMBL" id="LAZR01016078">
    <property type="protein sequence ID" value="KKM06072.1"/>
    <property type="molecule type" value="Genomic_DNA"/>
</dbReference>
<dbReference type="Pfam" id="PF00775">
    <property type="entry name" value="Dioxygenase_C"/>
    <property type="match status" value="1"/>
</dbReference>
<evidence type="ECO:0000256" key="1">
    <source>
        <dbReference type="ARBA" id="ARBA00007825"/>
    </source>
</evidence>
<keyword evidence="4" id="KW-0812">Transmembrane</keyword>
<evidence type="ECO:0000256" key="2">
    <source>
        <dbReference type="ARBA" id="ARBA00022964"/>
    </source>
</evidence>
<dbReference type="InterPro" id="IPR050770">
    <property type="entry name" value="Intradiol_RC_Dioxygenase"/>
</dbReference>
<feature type="domain" description="Intradiol ring-cleavage dioxygenases" evidence="5">
    <location>
        <begin position="46"/>
        <end position="188"/>
    </location>
</feature>
<dbReference type="Gene3D" id="2.60.130.10">
    <property type="entry name" value="Aromatic compound dioxygenase"/>
    <property type="match status" value="1"/>
</dbReference>
<name>A0A0F9HS64_9ZZZZ</name>
<dbReference type="SUPFAM" id="SSF49482">
    <property type="entry name" value="Aromatic compound dioxygenase"/>
    <property type="match status" value="1"/>
</dbReference>
<comment type="caution">
    <text evidence="6">The sequence shown here is derived from an EMBL/GenBank/DDBJ whole genome shotgun (WGS) entry which is preliminary data.</text>
</comment>
<reference evidence="6" key="1">
    <citation type="journal article" date="2015" name="Nature">
        <title>Complex archaea that bridge the gap between prokaryotes and eukaryotes.</title>
        <authorList>
            <person name="Spang A."/>
            <person name="Saw J.H."/>
            <person name="Jorgensen S.L."/>
            <person name="Zaremba-Niedzwiedzka K."/>
            <person name="Martijn J."/>
            <person name="Lind A.E."/>
            <person name="van Eijk R."/>
            <person name="Schleper C."/>
            <person name="Guy L."/>
            <person name="Ettema T.J."/>
        </authorList>
    </citation>
    <scope>NUCLEOTIDE SEQUENCE</scope>
</reference>
<dbReference type="InterPro" id="IPR015889">
    <property type="entry name" value="Intradiol_dOase_core"/>
</dbReference>
<evidence type="ECO:0000259" key="5">
    <source>
        <dbReference type="Pfam" id="PF00775"/>
    </source>
</evidence>
<keyword evidence="2" id="KW-0223">Dioxygenase</keyword>
<keyword evidence="4" id="KW-1133">Transmembrane helix</keyword>
<dbReference type="InterPro" id="IPR000627">
    <property type="entry name" value="Intradiol_dOase_C"/>
</dbReference>
<comment type="similarity">
    <text evidence="1">Belongs to the intradiol ring-cleavage dioxygenase family.</text>
</comment>
<dbReference type="PANTHER" id="PTHR33711:SF11">
    <property type="entry name" value="DIOXYGENASE"/>
    <property type="match status" value="1"/>
</dbReference>
<evidence type="ECO:0000256" key="3">
    <source>
        <dbReference type="ARBA" id="ARBA00023002"/>
    </source>
</evidence>
<evidence type="ECO:0000313" key="6">
    <source>
        <dbReference type="EMBL" id="KKM06072.1"/>
    </source>
</evidence>
<keyword evidence="3" id="KW-0560">Oxidoreductase</keyword>